<evidence type="ECO:0000313" key="2">
    <source>
        <dbReference type="EMBL" id="KAF4509909.1"/>
    </source>
</evidence>
<dbReference type="EMBL" id="JAAVMX010000003">
    <property type="protein sequence ID" value="KAF4509909.1"/>
    <property type="molecule type" value="Genomic_DNA"/>
</dbReference>
<organism evidence="2 3">
    <name type="scientific">Ophiocordyceps sinensis</name>
    <dbReference type="NCBI Taxonomy" id="72228"/>
    <lineage>
        <taxon>Eukaryota</taxon>
        <taxon>Fungi</taxon>
        <taxon>Dikarya</taxon>
        <taxon>Ascomycota</taxon>
        <taxon>Pezizomycotina</taxon>
        <taxon>Sordariomycetes</taxon>
        <taxon>Hypocreomycetidae</taxon>
        <taxon>Hypocreales</taxon>
        <taxon>Ophiocordycipitaceae</taxon>
        <taxon>Ophiocordyceps</taxon>
    </lineage>
</organism>
<name>A0A8H4PSZ0_9HYPO</name>
<gene>
    <name evidence="2" type="ORF">G6O67_001844</name>
</gene>
<evidence type="ECO:0000256" key="1">
    <source>
        <dbReference type="SAM" id="SignalP"/>
    </source>
</evidence>
<sequence>MQYYLAAVTAFAAGILAAPTSLQERAAAATYSKSHPVIGSTCPAIKVTQPSNPLFPFANLLGSKVGPALRGLVGPTTVDEIDAVADQLCISAQQAPADGLGVCQQTFGAVRDFVDAKTPLAKSQQFGCLLNFICVAHSGPQNTGTCNQLLGLADCIANRIIGDPEPECTS</sequence>
<proteinExistence type="predicted"/>
<keyword evidence="3" id="KW-1185">Reference proteome</keyword>
<dbReference type="AlphaFoldDB" id="A0A8H4PSZ0"/>
<protein>
    <submittedName>
        <fullName evidence="2">Uncharacterized protein</fullName>
    </submittedName>
</protein>
<dbReference type="OrthoDB" id="5208036at2759"/>
<dbReference type="Proteomes" id="UP000557566">
    <property type="component" value="Unassembled WGS sequence"/>
</dbReference>
<feature type="chain" id="PRO_5034711873" evidence="1">
    <location>
        <begin position="18"/>
        <end position="170"/>
    </location>
</feature>
<accession>A0A8H4PSZ0</accession>
<comment type="caution">
    <text evidence="2">The sequence shown here is derived from an EMBL/GenBank/DDBJ whole genome shotgun (WGS) entry which is preliminary data.</text>
</comment>
<feature type="signal peptide" evidence="1">
    <location>
        <begin position="1"/>
        <end position="17"/>
    </location>
</feature>
<keyword evidence="1" id="KW-0732">Signal</keyword>
<reference evidence="2 3" key="1">
    <citation type="journal article" date="2020" name="Genome Biol. Evol.">
        <title>A new high-quality draft genome assembly of the Chinese cordyceps Ophiocordyceps sinensis.</title>
        <authorList>
            <person name="Shu R."/>
            <person name="Zhang J."/>
            <person name="Meng Q."/>
            <person name="Zhang H."/>
            <person name="Zhou G."/>
            <person name="Li M."/>
            <person name="Wu P."/>
            <person name="Zhao Y."/>
            <person name="Chen C."/>
            <person name="Qin Q."/>
        </authorList>
    </citation>
    <scope>NUCLEOTIDE SEQUENCE [LARGE SCALE GENOMIC DNA]</scope>
    <source>
        <strain evidence="2 3">IOZ07</strain>
    </source>
</reference>
<evidence type="ECO:0000313" key="3">
    <source>
        <dbReference type="Proteomes" id="UP000557566"/>
    </source>
</evidence>